<organism evidence="2 3">
    <name type="scientific">Tetranychus urticae</name>
    <name type="common">Two-spotted spider mite</name>
    <dbReference type="NCBI Taxonomy" id="32264"/>
    <lineage>
        <taxon>Eukaryota</taxon>
        <taxon>Metazoa</taxon>
        <taxon>Ecdysozoa</taxon>
        <taxon>Arthropoda</taxon>
        <taxon>Chelicerata</taxon>
        <taxon>Arachnida</taxon>
        <taxon>Acari</taxon>
        <taxon>Acariformes</taxon>
        <taxon>Trombidiformes</taxon>
        <taxon>Prostigmata</taxon>
        <taxon>Eleutherengona</taxon>
        <taxon>Raphignathae</taxon>
        <taxon>Tetranychoidea</taxon>
        <taxon>Tetranychidae</taxon>
        <taxon>Tetranychus</taxon>
    </lineage>
</organism>
<dbReference type="EnsemblMetazoa" id="tetur31g02000.1">
    <property type="protein sequence ID" value="tetur31g02000.1"/>
    <property type="gene ID" value="tetur31g02000"/>
</dbReference>
<reference evidence="3" key="1">
    <citation type="submission" date="2011-08" db="EMBL/GenBank/DDBJ databases">
        <authorList>
            <person name="Rombauts S."/>
        </authorList>
    </citation>
    <scope>NUCLEOTIDE SEQUENCE</scope>
    <source>
        <strain evidence="3">London</strain>
    </source>
</reference>
<evidence type="ECO:0000256" key="1">
    <source>
        <dbReference type="SAM" id="SignalP"/>
    </source>
</evidence>
<reference evidence="2" key="2">
    <citation type="submission" date="2015-06" db="UniProtKB">
        <authorList>
            <consortium name="EnsemblMetazoa"/>
        </authorList>
    </citation>
    <scope>IDENTIFICATION</scope>
</reference>
<sequence length="101" mass="11434">MRFLVILCLALCIGFAYAASVNRSKRDIKDDMQKIIKQIKKKGIDHVGGEIKKFAHTFKDQIKSWHCPNFFEILKAMASKKGDKIAKVAFETAVCKALKFA</sequence>
<feature type="signal peptide" evidence="1">
    <location>
        <begin position="1"/>
        <end position="18"/>
    </location>
</feature>
<protein>
    <submittedName>
        <fullName evidence="2">Uncharacterized protein</fullName>
    </submittedName>
</protein>
<keyword evidence="3" id="KW-1185">Reference proteome</keyword>
<dbReference type="KEGG" id="tut:107369392"/>
<evidence type="ECO:0000313" key="3">
    <source>
        <dbReference type="Proteomes" id="UP000015104"/>
    </source>
</evidence>
<dbReference type="EMBL" id="CAEY01000949">
    <property type="status" value="NOT_ANNOTATED_CDS"/>
    <property type="molecule type" value="Genomic_DNA"/>
</dbReference>
<accession>T1L2M6</accession>
<evidence type="ECO:0000313" key="2">
    <source>
        <dbReference type="EnsemblMetazoa" id="tetur33g01500.1"/>
    </source>
</evidence>
<dbReference type="AlphaFoldDB" id="T1L2M6"/>
<gene>
    <name evidence="2" type="primary">107369602</name>
</gene>
<proteinExistence type="predicted"/>
<feature type="chain" id="PRO_5010981165" evidence="1">
    <location>
        <begin position="19"/>
        <end position="101"/>
    </location>
</feature>
<dbReference type="HOGENOM" id="CLU_2309549_0_0_1"/>
<dbReference type="Proteomes" id="UP000015104">
    <property type="component" value="Unassembled WGS sequence"/>
</dbReference>
<dbReference type="EMBL" id="CAEY01000903">
    <property type="status" value="NOT_ANNOTATED_CDS"/>
    <property type="molecule type" value="Genomic_DNA"/>
</dbReference>
<name>T1L2M6_TETUR</name>
<keyword evidence="1" id="KW-0732">Signal</keyword>
<dbReference type="KEGG" id="tut:107369602"/>
<dbReference type="EnsemblMetazoa" id="tetur33g01500.1">
    <property type="protein sequence ID" value="tetur33g01500.1"/>
    <property type="gene ID" value="tetur33g01500"/>
</dbReference>